<evidence type="ECO:0000256" key="2">
    <source>
        <dbReference type="ARBA" id="ARBA00022485"/>
    </source>
</evidence>
<dbReference type="GO" id="GO:0046872">
    <property type="term" value="F:metal ion binding"/>
    <property type="evidence" value="ECO:0007669"/>
    <property type="project" value="UniProtKB-KW"/>
</dbReference>
<evidence type="ECO:0000256" key="7">
    <source>
        <dbReference type="ARBA" id="ARBA00023014"/>
    </source>
</evidence>
<dbReference type="InterPro" id="IPR017200">
    <property type="entry name" value="PqqE-like"/>
</dbReference>
<evidence type="ECO:0000256" key="4">
    <source>
        <dbReference type="ARBA" id="ARBA00022723"/>
    </source>
</evidence>
<dbReference type="EMBL" id="LR593886">
    <property type="protein sequence ID" value="VTS00229.1"/>
    <property type="molecule type" value="Genomic_DNA"/>
</dbReference>
<dbReference type="InterPro" id="IPR058240">
    <property type="entry name" value="rSAM_sf"/>
</dbReference>
<dbReference type="InterPro" id="IPR007197">
    <property type="entry name" value="rSAM"/>
</dbReference>
<keyword evidence="4" id="KW-0479">Metal-binding</keyword>
<comment type="cofactor">
    <cofactor evidence="1">
        <name>[4Fe-4S] cluster</name>
        <dbReference type="ChEBI" id="CHEBI:49883"/>
    </cofactor>
</comment>
<keyword evidence="10" id="KW-1185">Reference proteome</keyword>
<dbReference type="CDD" id="cd01335">
    <property type="entry name" value="Radical_SAM"/>
    <property type="match status" value="1"/>
</dbReference>
<dbReference type="InterPro" id="IPR013785">
    <property type="entry name" value="Aldolase_TIM"/>
</dbReference>
<dbReference type="Gene3D" id="3.20.20.70">
    <property type="entry name" value="Aldolase class I"/>
    <property type="match status" value="1"/>
</dbReference>
<name>A0A6P2DEC7_9BACT</name>
<organism evidence="9 10">
    <name type="scientific">Gemmata massiliana</name>
    <dbReference type="NCBI Taxonomy" id="1210884"/>
    <lineage>
        <taxon>Bacteria</taxon>
        <taxon>Pseudomonadati</taxon>
        <taxon>Planctomycetota</taxon>
        <taxon>Planctomycetia</taxon>
        <taxon>Gemmatales</taxon>
        <taxon>Gemmataceae</taxon>
        <taxon>Gemmata</taxon>
    </lineage>
</organism>
<dbReference type="AlphaFoldDB" id="A0A6P2DEC7"/>
<dbReference type="SFLD" id="SFLDG01387">
    <property type="entry name" value="BtrN-like_SPASM_domain_contain"/>
    <property type="match status" value="1"/>
</dbReference>
<dbReference type="SFLD" id="SFLDS00029">
    <property type="entry name" value="Radical_SAM"/>
    <property type="match status" value="1"/>
</dbReference>
<dbReference type="GO" id="GO:0032324">
    <property type="term" value="P:molybdopterin cofactor biosynthetic process"/>
    <property type="evidence" value="ECO:0007669"/>
    <property type="project" value="UniProtKB-ARBA"/>
</dbReference>
<evidence type="ECO:0000256" key="6">
    <source>
        <dbReference type="ARBA" id="ARBA00023004"/>
    </source>
</evidence>
<dbReference type="SFLD" id="SFLDG01067">
    <property type="entry name" value="SPASM/twitch_domain_containing"/>
    <property type="match status" value="1"/>
</dbReference>
<dbReference type="Pfam" id="PF13186">
    <property type="entry name" value="SPASM"/>
    <property type="match status" value="1"/>
</dbReference>
<keyword evidence="7" id="KW-0411">Iron-sulfur</keyword>
<feature type="domain" description="Radical SAM core" evidence="8">
    <location>
        <begin position="40"/>
        <end position="291"/>
    </location>
</feature>
<dbReference type="InterPro" id="IPR000385">
    <property type="entry name" value="MoaA_NifB_PqqE_Fe-S-bd_CS"/>
</dbReference>
<dbReference type="PANTHER" id="PTHR11228:SF7">
    <property type="entry name" value="PQQA PEPTIDE CYCLASE"/>
    <property type="match status" value="1"/>
</dbReference>
<dbReference type="SMART" id="SM00729">
    <property type="entry name" value="Elp3"/>
    <property type="match status" value="1"/>
</dbReference>
<dbReference type="PROSITE" id="PS51918">
    <property type="entry name" value="RADICAL_SAM"/>
    <property type="match status" value="1"/>
</dbReference>
<dbReference type="KEGG" id="gms:SOIL9_82540"/>
<dbReference type="Proteomes" id="UP000464178">
    <property type="component" value="Chromosome"/>
</dbReference>
<keyword evidence="2" id="KW-0004">4Fe-4S</keyword>
<evidence type="ECO:0000259" key="8">
    <source>
        <dbReference type="PROSITE" id="PS51918"/>
    </source>
</evidence>
<keyword evidence="6" id="KW-0408">Iron</keyword>
<accession>A0A6P2DEC7</accession>
<dbReference type="GO" id="GO:0051539">
    <property type="term" value="F:4 iron, 4 sulfur cluster binding"/>
    <property type="evidence" value="ECO:0007669"/>
    <property type="project" value="UniProtKB-KW"/>
</dbReference>
<dbReference type="Pfam" id="PF04055">
    <property type="entry name" value="Radical_SAM"/>
    <property type="match status" value="1"/>
</dbReference>
<gene>
    <name evidence="9" type="ORF">SOIL9_82540</name>
</gene>
<dbReference type="InterPro" id="IPR023885">
    <property type="entry name" value="4Fe4S-binding_SPASM_dom"/>
</dbReference>
<dbReference type="InterPro" id="IPR050377">
    <property type="entry name" value="Radical_SAM_PqqE_MftC-like"/>
</dbReference>
<dbReference type="PIRSF" id="PIRSF037420">
    <property type="entry name" value="PQQ_syn_pqqE"/>
    <property type="match status" value="1"/>
</dbReference>
<protein>
    <recommendedName>
        <fullName evidence="8">Radical SAM core domain-containing protein</fullName>
    </recommendedName>
</protein>
<sequence>MRALLRPLARLARRLTGVKAHHLKIPYAWIPYHLYDDGTAWAPLTVTLELTYLCNLRCKMCSLVEGNMVTPQGQRQNPELREADGTLRREISTEEYLDIIRQIGRAGVKAVSLTGGEPTLRRDIATLVAAIKKYPIHLSLISNGSGKPEVYRELIDLGVDSITISVDGTREVHDHVRGREGSFDKAVRAVRTIIDAKKANSDRRPWLEVSCAVSALNQHDLENLVTWFEGYEIDMLNIGHLHYSTAERQAATERLVDGPIMHLKQPELPDRVVAVDTADLVERIARIRASRGTGKVPVKFMPELDADQIHRQYADPQFVHVNKCFHPWLATRIDPWGQMYPCWIDIRLGDVRKRGFMALWNSELYRKFRRNIREQKLLPKCATCPALTDKTWSSVPTLDRGLLQLGRRTLPIRKAVSTQREPVGVT</sequence>
<dbReference type="RefSeq" id="WP_162672110.1">
    <property type="nucleotide sequence ID" value="NZ_LR593886.1"/>
</dbReference>
<dbReference type="SFLD" id="SFLDG01386">
    <property type="entry name" value="main_SPASM_domain-containing"/>
    <property type="match status" value="1"/>
</dbReference>
<keyword evidence="3" id="KW-0949">S-adenosyl-L-methionine</keyword>
<dbReference type="InterPro" id="IPR006638">
    <property type="entry name" value="Elp3/MiaA/NifB-like_rSAM"/>
</dbReference>
<reference evidence="9 10" key="1">
    <citation type="submission" date="2019-05" db="EMBL/GenBank/DDBJ databases">
        <authorList>
            <consortium name="Science for Life Laboratories"/>
        </authorList>
    </citation>
    <scope>NUCLEOTIDE SEQUENCE [LARGE SCALE GENOMIC DNA]</scope>
    <source>
        <strain evidence="9">Soil9</strain>
    </source>
</reference>
<evidence type="ECO:0000256" key="3">
    <source>
        <dbReference type="ARBA" id="ARBA00022691"/>
    </source>
</evidence>
<dbReference type="PANTHER" id="PTHR11228">
    <property type="entry name" value="RADICAL SAM DOMAIN PROTEIN"/>
    <property type="match status" value="1"/>
</dbReference>
<proteinExistence type="predicted"/>
<dbReference type="SUPFAM" id="SSF102114">
    <property type="entry name" value="Radical SAM enzymes"/>
    <property type="match status" value="1"/>
</dbReference>
<dbReference type="PROSITE" id="PS01305">
    <property type="entry name" value="MOAA_NIFB_PQQE"/>
    <property type="match status" value="1"/>
</dbReference>
<dbReference type="GO" id="GO:0016491">
    <property type="term" value="F:oxidoreductase activity"/>
    <property type="evidence" value="ECO:0007669"/>
    <property type="project" value="UniProtKB-KW"/>
</dbReference>
<evidence type="ECO:0000313" key="9">
    <source>
        <dbReference type="EMBL" id="VTS00229.1"/>
    </source>
</evidence>
<dbReference type="CDD" id="cd21109">
    <property type="entry name" value="SPASM"/>
    <property type="match status" value="1"/>
</dbReference>
<evidence type="ECO:0000256" key="1">
    <source>
        <dbReference type="ARBA" id="ARBA00001966"/>
    </source>
</evidence>
<evidence type="ECO:0000313" key="10">
    <source>
        <dbReference type="Proteomes" id="UP000464178"/>
    </source>
</evidence>
<dbReference type="InterPro" id="IPR034391">
    <property type="entry name" value="AdoMet-like_SPASM_containing"/>
</dbReference>
<keyword evidence="5" id="KW-0560">Oxidoreductase</keyword>
<evidence type="ECO:0000256" key="5">
    <source>
        <dbReference type="ARBA" id="ARBA00023002"/>
    </source>
</evidence>